<comment type="catalytic activity">
    <reaction evidence="2">
        <text>9-ribosyl-trans-zeatin 5'-phosphate + H2O = trans-zeatin + D-ribose 5-phosphate</text>
        <dbReference type="Rhea" id="RHEA:48564"/>
        <dbReference type="ChEBI" id="CHEBI:15377"/>
        <dbReference type="ChEBI" id="CHEBI:16522"/>
        <dbReference type="ChEBI" id="CHEBI:78346"/>
        <dbReference type="ChEBI" id="CHEBI:87947"/>
        <dbReference type="EC" id="3.2.2.n1"/>
    </reaction>
</comment>
<sequence>MKEQHSGNRIEQKTLKVTVYCGAATGKDPKYADWADRLGKWIADSRGELVFGAGGVGLMGIVAKSVLKHGGSAHGIIPQALAERERPYEGLTTVEVVHDMDERKRRMMELGDVYIAFPGGPGTVEEITEAFSWARIGLTSKPCVFFNLDGYWDPIRTMYQRMVDNGFLNQGSFDKLLFANSFDEIIPWARQYVPPTVRTYTRTQ</sequence>
<proteinExistence type="inferred from homology"/>
<comment type="catalytic activity">
    <reaction evidence="2">
        <text>N(6)-(dimethylallyl)adenosine 5'-phosphate + H2O = N(6)-dimethylallyladenine + D-ribose 5-phosphate</text>
        <dbReference type="Rhea" id="RHEA:48560"/>
        <dbReference type="ChEBI" id="CHEBI:15377"/>
        <dbReference type="ChEBI" id="CHEBI:17660"/>
        <dbReference type="ChEBI" id="CHEBI:57526"/>
        <dbReference type="ChEBI" id="CHEBI:78346"/>
        <dbReference type="EC" id="3.2.2.n1"/>
    </reaction>
</comment>
<keyword evidence="4" id="KW-1185">Reference proteome</keyword>
<dbReference type="AlphaFoldDB" id="A0A261GAG4"/>
<evidence type="ECO:0000256" key="1">
    <source>
        <dbReference type="ARBA" id="ARBA00006763"/>
    </source>
</evidence>
<keyword evidence="2" id="KW-0378">Hydrolase</keyword>
<dbReference type="Gene3D" id="3.40.50.450">
    <property type="match status" value="1"/>
</dbReference>
<dbReference type="GeneID" id="98294910"/>
<dbReference type="EMBL" id="MWXA01000002">
    <property type="protein sequence ID" value="OZG68408.1"/>
    <property type="molecule type" value="Genomic_DNA"/>
</dbReference>
<dbReference type="GO" id="GO:0009691">
    <property type="term" value="P:cytokinin biosynthetic process"/>
    <property type="evidence" value="ECO:0007669"/>
    <property type="project" value="UniProtKB-UniRule"/>
</dbReference>
<dbReference type="InterPro" id="IPR005269">
    <property type="entry name" value="LOG"/>
</dbReference>
<dbReference type="PANTHER" id="PTHR31223:SF70">
    <property type="entry name" value="LOG FAMILY PROTEIN YJL055W"/>
    <property type="match status" value="1"/>
</dbReference>
<evidence type="ECO:0000256" key="2">
    <source>
        <dbReference type="RuleBase" id="RU363015"/>
    </source>
</evidence>
<dbReference type="GO" id="GO:0102682">
    <property type="term" value="F:cytokinin riboside 5'-monophosphate phosphoribohydrolase activity"/>
    <property type="evidence" value="ECO:0007669"/>
    <property type="project" value="RHEA"/>
</dbReference>
<dbReference type="SUPFAM" id="SSF102405">
    <property type="entry name" value="MCP/YpsA-like"/>
    <property type="match status" value="1"/>
</dbReference>
<name>A0A261GAG4_9BIFI</name>
<dbReference type="Pfam" id="PF03641">
    <property type="entry name" value="Lysine_decarbox"/>
    <property type="match status" value="1"/>
</dbReference>
<reference evidence="3 4" key="1">
    <citation type="journal article" date="2017" name="BMC Genomics">
        <title>Comparative genomic and phylogenomic analyses of the Bifidobacteriaceae family.</title>
        <authorList>
            <person name="Lugli G.A."/>
            <person name="Milani C."/>
            <person name="Turroni F."/>
            <person name="Duranti S."/>
            <person name="Mancabelli L."/>
            <person name="Mangifesta M."/>
            <person name="Ferrario C."/>
            <person name="Modesto M."/>
            <person name="Mattarelli P."/>
            <person name="Jiri K."/>
            <person name="van Sinderen D."/>
            <person name="Ventura M."/>
        </authorList>
    </citation>
    <scope>NUCLEOTIDE SEQUENCE [LARGE SCALE GENOMIC DNA]</scope>
    <source>
        <strain evidence="3 4">LMG 28769</strain>
    </source>
</reference>
<dbReference type="NCBIfam" id="TIGR00730">
    <property type="entry name" value="Rossman fold protein, TIGR00730 family"/>
    <property type="match status" value="1"/>
</dbReference>
<dbReference type="InterPro" id="IPR031100">
    <property type="entry name" value="LOG_fam"/>
</dbReference>
<dbReference type="PANTHER" id="PTHR31223">
    <property type="entry name" value="LOG FAMILY PROTEIN YJL055W"/>
    <property type="match status" value="1"/>
</dbReference>
<comment type="similarity">
    <text evidence="1 2">Belongs to the LOG family.</text>
</comment>
<evidence type="ECO:0000313" key="3">
    <source>
        <dbReference type="EMBL" id="OZG68408.1"/>
    </source>
</evidence>
<accession>A0A261GAG4</accession>
<comment type="caution">
    <text evidence="3">The sequence shown here is derived from an EMBL/GenBank/DDBJ whole genome shotgun (WGS) entry which is preliminary data.</text>
</comment>
<dbReference type="Proteomes" id="UP000216451">
    <property type="component" value="Unassembled WGS sequence"/>
</dbReference>
<dbReference type="RefSeq" id="WP_211277070.1">
    <property type="nucleotide sequence ID" value="NZ_JBDNKC010000001.1"/>
</dbReference>
<organism evidence="3 4">
    <name type="scientific">Bifidobacterium aquikefiri</name>
    <dbReference type="NCBI Taxonomy" id="1653207"/>
    <lineage>
        <taxon>Bacteria</taxon>
        <taxon>Bacillati</taxon>
        <taxon>Actinomycetota</taxon>
        <taxon>Actinomycetes</taxon>
        <taxon>Bifidobacteriales</taxon>
        <taxon>Bifidobacteriaceae</taxon>
        <taxon>Bifidobacterium</taxon>
    </lineage>
</organism>
<evidence type="ECO:0000313" key="4">
    <source>
        <dbReference type="Proteomes" id="UP000216451"/>
    </source>
</evidence>
<gene>
    <name evidence="3" type="ORF">BAQU_0225</name>
</gene>
<keyword evidence="2" id="KW-0203">Cytokinin biosynthesis</keyword>
<dbReference type="EC" id="3.2.2.n1" evidence="2"/>
<dbReference type="GO" id="GO:0005829">
    <property type="term" value="C:cytosol"/>
    <property type="evidence" value="ECO:0007669"/>
    <property type="project" value="TreeGrafter"/>
</dbReference>
<protein>
    <recommendedName>
        <fullName evidence="2">Cytokinin riboside 5'-monophosphate phosphoribohydrolase</fullName>
        <ecNumber evidence="2">3.2.2.n1</ecNumber>
    </recommendedName>
</protein>